<dbReference type="PANTHER" id="PTHR12110">
    <property type="entry name" value="HYDROXYPYRUVATE ISOMERASE"/>
    <property type="match status" value="1"/>
</dbReference>
<dbReference type="Gene3D" id="3.20.20.150">
    <property type="entry name" value="Divalent-metal-dependent TIM barrel enzymes"/>
    <property type="match status" value="1"/>
</dbReference>
<dbReference type="RefSeq" id="WP_157899792.1">
    <property type="nucleotide sequence ID" value="NZ_CP015136.1"/>
</dbReference>
<dbReference type="Pfam" id="PF01261">
    <property type="entry name" value="AP_endonuc_2"/>
    <property type="match status" value="1"/>
</dbReference>
<name>A0A143PW42_LUTPR</name>
<protein>
    <submittedName>
        <fullName evidence="3">L-xylulose 5-phosphate 3-epimerase</fullName>
    </submittedName>
</protein>
<dbReference type="InterPro" id="IPR036237">
    <property type="entry name" value="Xyl_isomerase-like_sf"/>
</dbReference>
<dbReference type="PROSITE" id="PS51318">
    <property type="entry name" value="TAT"/>
    <property type="match status" value="1"/>
</dbReference>
<proteinExistence type="predicted"/>
<dbReference type="EMBL" id="CP015136">
    <property type="protein sequence ID" value="AMY12418.1"/>
    <property type="molecule type" value="Genomic_DNA"/>
</dbReference>
<dbReference type="STRING" id="1855912.LuPra_05693"/>
<evidence type="ECO:0000313" key="3">
    <source>
        <dbReference type="EMBL" id="AMY12418.1"/>
    </source>
</evidence>
<dbReference type="SUPFAM" id="SSF51658">
    <property type="entry name" value="Xylose isomerase-like"/>
    <property type="match status" value="1"/>
</dbReference>
<dbReference type="OrthoDB" id="128487at2"/>
<keyword evidence="4" id="KW-1185">Reference proteome</keyword>
<evidence type="ECO:0000313" key="4">
    <source>
        <dbReference type="Proteomes" id="UP000076079"/>
    </source>
</evidence>
<feature type="chain" id="PRO_5007512077" evidence="1">
    <location>
        <begin position="26"/>
        <end position="291"/>
    </location>
</feature>
<evidence type="ECO:0000256" key="1">
    <source>
        <dbReference type="SAM" id="SignalP"/>
    </source>
</evidence>
<reference evidence="3 4" key="1">
    <citation type="journal article" date="2016" name="Genome Announc.">
        <title>First Complete Genome Sequence of a Subdivision 6 Acidobacterium Strain.</title>
        <authorList>
            <person name="Huang S."/>
            <person name="Vieira S."/>
            <person name="Bunk B."/>
            <person name="Riedel T."/>
            <person name="Sproer C."/>
            <person name="Overmann J."/>
        </authorList>
    </citation>
    <scope>NUCLEOTIDE SEQUENCE [LARGE SCALE GENOMIC DNA]</scope>
    <source>
        <strain evidence="4">DSM 100886 HEG_-6_39</strain>
    </source>
</reference>
<dbReference type="InterPro" id="IPR050312">
    <property type="entry name" value="IolE/XylAMocC-like"/>
</dbReference>
<dbReference type="InterPro" id="IPR013022">
    <property type="entry name" value="Xyl_isomerase-like_TIM-brl"/>
</dbReference>
<dbReference type="PANTHER" id="PTHR12110:SF41">
    <property type="entry name" value="INOSOSE DEHYDRATASE"/>
    <property type="match status" value="1"/>
</dbReference>
<dbReference type="KEGG" id="abac:LuPra_05693"/>
<gene>
    <name evidence="3" type="ORF">LuPra_05693</name>
</gene>
<evidence type="ECO:0000259" key="2">
    <source>
        <dbReference type="Pfam" id="PF01261"/>
    </source>
</evidence>
<accession>A0A143PW42</accession>
<feature type="domain" description="Xylose isomerase-like TIM barrel" evidence="2">
    <location>
        <begin position="53"/>
        <end position="279"/>
    </location>
</feature>
<reference evidence="4" key="2">
    <citation type="submission" date="2016-04" db="EMBL/GenBank/DDBJ databases">
        <title>First Complete Genome Sequence of a Subdivision 6 Acidobacterium.</title>
        <authorList>
            <person name="Huang S."/>
            <person name="Vieira S."/>
            <person name="Bunk B."/>
            <person name="Riedel T."/>
            <person name="Sproeer C."/>
            <person name="Overmann J."/>
        </authorList>
    </citation>
    <scope>NUCLEOTIDE SEQUENCE [LARGE SCALE GENOMIC DNA]</scope>
    <source>
        <strain evidence="4">DSM 100886 HEG_-6_39</strain>
    </source>
</reference>
<sequence length="291" mass="31561" precursor="true">MPQSRRCFLALGAAGLVSAARPVFASRLVAPAAAFKVGITDWNLRKEANPESFALAKQLGFDGVQVSLAAGRGKDRGPISSEVVQRYRAESKLHGLPMTSTCLNILHTNYLKSDPLGPQRVSEGIALTKALGLEVMLLPFFGDGAMKTPAEMDRVGDLLRELGPDAQKAGVILGLEDTISAKDNVRIMDRAKSPAVLTYYDVGNSTGNGFAVVDEIRWLGRDRICEVHLKDNPHFMGQGSIDFPAIVDALADLQFKRWAVLETQARPDSLDDDLRKNLAYTRGLMAARAKA</sequence>
<dbReference type="Proteomes" id="UP000076079">
    <property type="component" value="Chromosome"/>
</dbReference>
<organism evidence="3 4">
    <name type="scientific">Luteitalea pratensis</name>
    <dbReference type="NCBI Taxonomy" id="1855912"/>
    <lineage>
        <taxon>Bacteria</taxon>
        <taxon>Pseudomonadati</taxon>
        <taxon>Acidobacteriota</taxon>
        <taxon>Vicinamibacteria</taxon>
        <taxon>Vicinamibacterales</taxon>
        <taxon>Vicinamibacteraceae</taxon>
        <taxon>Luteitalea</taxon>
    </lineage>
</organism>
<dbReference type="AlphaFoldDB" id="A0A143PW42"/>
<feature type="signal peptide" evidence="1">
    <location>
        <begin position="1"/>
        <end position="25"/>
    </location>
</feature>
<dbReference type="InterPro" id="IPR006311">
    <property type="entry name" value="TAT_signal"/>
</dbReference>
<keyword evidence="1" id="KW-0732">Signal</keyword>